<protein>
    <submittedName>
        <fullName evidence="10">Acyl-CoA dehydrogenase</fullName>
    </submittedName>
</protein>
<evidence type="ECO:0000256" key="2">
    <source>
        <dbReference type="ARBA" id="ARBA00009347"/>
    </source>
</evidence>
<evidence type="ECO:0000259" key="8">
    <source>
        <dbReference type="Pfam" id="PF02770"/>
    </source>
</evidence>
<dbReference type="InterPro" id="IPR009075">
    <property type="entry name" value="AcylCo_DH/oxidase_C"/>
</dbReference>
<feature type="domain" description="Acyl-CoA dehydrogenase/oxidase C-terminal" evidence="7">
    <location>
        <begin position="228"/>
        <end position="376"/>
    </location>
</feature>
<organism evidence="10 11">
    <name type="scientific">Wenjunlia vitaminophila</name>
    <name type="common">Streptomyces vitaminophilus</name>
    <dbReference type="NCBI Taxonomy" id="76728"/>
    <lineage>
        <taxon>Bacteria</taxon>
        <taxon>Bacillati</taxon>
        <taxon>Actinomycetota</taxon>
        <taxon>Actinomycetes</taxon>
        <taxon>Kitasatosporales</taxon>
        <taxon>Streptomycetaceae</taxon>
        <taxon>Wenjunlia</taxon>
    </lineage>
</organism>
<dbReference type="EMBL" id="LLZU01000005">
    <property type="protein sequence ID" value="KRV50519.1"/>
    <property type="molecule type" value="Genomic_DNA"/>
</dbReference>
<dbReference type="Proteomes" id="UP000050867">
    <property type="component" value="Unassembled WGS sequence"/>
</dbReference>
<dbReference type="InterPro" id="IPR013786">
    <property type="entry name" value="AcylCoA_DH/ox_N"/>
</dbReference>
<dbReference type="GO" id="GO:0003995">
    <property type="term" value="F:acyl-CoA dehydrogenase activity"/>
    <property type="evidence" value="ECO:0007669"/>
    <property type="project" value="InterPro"/>
</dbReference>
<comment type="caution">
    <text evidence="10">The sequence shown here is derived from an EMBL/GenBank/DDBJ whole genome shotgun (WGS) entry which is preliminary data.</text>
</comment>
<evidence type="ECO:0000259" key="9">
    <source>
        <dbReference type="Pfam" id="PF02771"/>
    </source>
</evidence>
<accession>A0A0T6LWI7</accession>
<dbReference type="RefSeq" id="WP_018381599.1">
    <property type="nucleotide sequence ID" value="NZ_LLZU01000005.1"/>
</dbReference>
<keyword evidence="11" id="KW-1185">Reference proteome</keyword>
<dbReference type="FunFam" id="2.40.110.10:FF:000009">
    <property type="entry name" value="Acyl-CoA dehydrogenase"/>
    <property type="match status" value="1"/>
</dbReference>
<evidence type="ECO:0000256" key="3">
    <source>
        <dbReference type="ARBA" id="ARBA00022630"/>
    </source>
</evidence>
<dbReference type="InterPro" id="IPR036250">
    <property type="entry name" value="AcylCo_DH-like_C"/>
</dbReference>
<evidence type="ECO:0000259" key="7">
    <source>
        <dbReference type="Pfam" id="PF00441"/>
    </source>
</evidence>
<feature type="domain" description="Acyl-CoA dehydrogenase/oxidase N-terminal" evidence="9">
    <location>
        <begin position="6"/>
        <end position="118"/>
    </location>
</feature>
<dbReference type="Pfam" id="PF00441">
    <property type="entry name" value="Acyl-CoA_dh_1"/>
    <property type="match status" value="1"/>
</dbReference>
<evidence type="ECO:0000256" key="6">
    <source>
        <dbReference type="RuleBase" id="RU362125"/>
    </source>
</evidence>
<comment type="similarity">
    <text evidence="2 6">Belongs to the acyl-CoA dehydrogenase family.</text>
</comment>
<dbReference type="FunFam" id="1.10.540.10:FF:000002">
    <property type="entry name" value="Acyl-CoA dehydrogenase FadE19"/>
    <property type="match status" value="1"/>
</dbReference>
<dbReference type="FunFam" id="1.20.140.10:FF:000004">
    <property type="entry name" value="Acyl-CoA dehydrogenase FadE25"/>
    <property type="match status" value="1"/>
</dbReference>
<dbReference type="AlphaFoldDB" id="A0A0T6LWI7"/>
<feature type="domain" description="Acyl-CoA oxidase/dehydrogenase middle" evidence="8">
    <location>
        <begin position="122"/>
        <end position="216"/>
    </location>
</feature>
<keyword evidence="3 6" id="KW-0285">Flavoprotein</keyword>
<dbReference type="PIRSF" id="PIRSF016578">
    <property type="entry name" value="HsaA"/>
    <property type="match status" value="1"/>
</dbReference>
<dbReference type="SUPFAM" id="SSF47203">
    <property type="entry name" value="Acyl-CoA dehydrogenase C-terminal domain-like"/>
    <property type="match status" value="1"/>
</dbReference>
<dbReference type="SUPFAM" id="SSF56645">
    <property type="entry name" value="Acyl-CoA dehydrogenase NM domain-like"/>
    <property type="match status" value="1"/>
</dbReference>
<dbReference type="eggNOG" id="COG1960">
    <property type="taxonomic scope" value="Bacteria"/>
</dbReference>
<dbReference type="InterPro" id="IPR037069">
    <property type="entry name" value="AcylCoA_DH/ox_N_sf"/>
</dbReference>
<proteinExistence type="inferred from homology"/>
<dbReference type="PANTHER" id="PTHR43884:SF12">
    <property type="entry name" value="ISOVALERYL-COA DEHYDROGENASE, MITOCHONDRIAL-RELATED"/>
    <property type="match status" value="1"/>
</dbReference>
<dbReference type="STRING" id="76728.AQ490_15705"/>
<sequence>MNLELSDEQAAVRMLAARFTDREIIPHAASWDRAESVDRAVIGHLAALGFLGLTVPVEHGGSGGDHLSYCLVLEELGRGDSSVRGIVSVSLGLVAKSIHTYGTPDQQQRWLPALCAGEALGCFALTEPDTGSDAANLSTRAVRDGGDWLLHGTKTFISNGTWADVALVFARTGGAGHRGITAFLVQTDAPGFTRADLRGKLGLRGQATSSLFLDGVRVPDSARLGAVGQGFTVAMSALAKGRMSVAAGCVGIAQGCLDAAVRYANERTQFGRPIAGHQLVQELLADIAVDTDAARLLVWRVADLIDRGQPFATESSTAKLFASEAAVRAANNALQVFGGYGYIDEYPVGKFLRDARVTTLYEGTSQIHKLLIGRSLTGVNAFT</sequence>
<dbReference type="Pfam" id="PF02771">
    <property type="entry name" value="Acyl-CoA_dh_N"/>
    <property type="match status" value="1"/>
</dbReference>
<dbReference type="InterPro" id="IPR006089">
    <property type="entry name" value="Acyl-CoA_DH_CS"/>
</dbReference>
<dbReference type="Pfam" id="PF02770">
    <property type="entry name" value="Acyl-CoA_dh_M"/>
    <property type="match status" value="1"/>
</dbReference>
<evidence type="ECO:0000313" key="11">
    <source>
        <dbReference type="Proteomes" id="UP000050867"/>
    </source>
</evidence>
<dbReference type="OrthoDB" id="8876745at2"/>
<dbReference type="PANTHER" id="PTHR43884">
    <property type="entry name" value="ACYL-COA DEHYDROGENASE"/>
    <property type="match status" value="1"/>
</dbReference>
<comment type="cofactor">
    <cofactor evidence="1 6">
        <name>FAD</name>
        <dbReference type="ChEBI" id="CHEBI:57692"/>
    </cofactor>
</comment>
<gene>
    <name evidence="10" type="ORF">AQ490_15705</name>
</gene>
<dbReference type="InterPro" id="IPR009100">
    <property type="entry name" value="AcylCoA_DH/oxidase_NM_dom_sf"/>
</dbReference>
<dbReference type="Gene3D" id="1.10.540.10">
    <property type="entry name" value="Acyl-CoA dehydrogenase/oxidase, N-terminal domain"/>
    <property type="match status" value="1"/>
</dbReference>
<dbReference type="Gene3D" id="1.20.140.10">
    <property type="entry name" value="Butyryl-CoA Dehydrogenase, subunit A, domain 3"/>
    <property type="match status" value="1"/>
</dbReference>
<reference evidence="10 11" key="1">
    <citation type="submission" date="2015-10" db="EMBL/GenBank/DDBJ databases">
        <title>Draft genome sequence of pyrrolomycin-producing Streptomyces vitaminophilus.</title>
        <authorList>
            <person name="Graham D.E."/>
            <person name="Mahan K.M."/>
            <person name="Klingeman D.M."/>
            <person name="Hettich R.L."/>
            <person name="Parry R.J."/>
        </authorList>
    </citation>
    <scope>NUCLEOTIDE SEQUENCE [LARGE SCALE GENOMIC DNA]</scope>
    <source>
        <strain evidence="10 11">ATCC 31673</strain>
    </source>
</reference>
<keyword evidence="5 6" id="KW-0560">Oxidoreductase</keyword>
<evidence type="ECO:0000256" key="4">
    <source>
        <dbReference type="ARBA" id="ARBA00022827"/>
    </source>
</evidence>
<dbReference type="GO" id="GO:0050660">
    <property type="term" value="F:flavin adenine dinucleotide binding"/>
    <property type="evidence" value="ECO:0007669"/>
    <property type="project" value="InterPro"/>
</dbReference>
<evidence type="ECO:0000313" key="10">
    <source>
        <dbReference type="EMBL" id="KRV50519.1"/>
    </source>
</evidence>
<dbReference type="InterPro" id="IPR046373">
    <property type="entry name" value="Acyl-CoA_Oxase/DH_mid-dom_sf"/>
</dbReference>
<evidence type="ECO:0000256" key="1">
    <source>
        <dbReference type="ARBA" id="ARBA00001974"/>
    </source>
</evidence>
<keyword evidence="4 6" id="KW-0274">FAD</keyword>
<dbReference type="PROSITE" id="PS00073">
    <property type="entry name" value="ACYL_COA_DH_2"/>
    <property type="match status" value="1"/>
</dbReference>
<name>A0A0T6LWI7_WENVI</name>
<evidence type="ECO:0000256" key="5">
    <source>
        <dbReference type="ARBA" id="ARBA00023002"/>
    </source>
</evidence>
<dbReference type="Gene3D" id="2.40.110.10">
    <property type="entry name" value="Butyryl-CoA Dehydrogenase, subunit A, domain 2"/>
    <property type="match status" value="1"/>
</dbReference>
<dbReference type="InterPro" id="IPR006091">
    <property type="entry name" value="Acyl-CoA_Oxase/DH_mid-dom"/>
</dbReference>